<dbReference type="Proteomes" id="UP000198290">
    <property type="component" value="Chromosome"/>
</dbReference>
<keyword evidence="4" id="KW-0812">Transmembrane</keyword>
<keyword evidence="4" id="KW-1133">Transmembrane helix</keyword>
<protein>
    <submittedName>
        <fullName evidence="6">Fimbrial protein</fullName>
    </submittedName>
</protein>
<evidence type="ECO:0000259" key="5">
    <source>
        <dbReference type="Pfam" id="PF00419"/>
    </source>
</evidence>
<dbReference type="Gene3D" id="2.60.40.3310">
    <property type="match status" value="1"/>
</dbReference>
<keyword evidence="7" id="KW-1185">Reference proteome</keyword>
<evidence type="ECO:0000256" key="4">
    <source>
        <dbReference type="SAM" id="Phobius"/>
    </source>
</evidence>
<dbReference type="InterPro" id="IPR036937">
    <property type="entry name" value="Adhesion_dom_fimbrial_sf"/>
</dbReference>
<reference evidence="6 7" key="2">
    <citation type="journal article" date="2017" name="Genome Announc.">
        <title>Draft genome sequence of Aquitalea magnusonii strain H3, a plant growth-promoting bacterium of duckweed Lemna minor.</title>
        <authorList>
            <person name="Ishizawa H."/>
            <person name="Kuroda M."/>
            <person name="Ike M."/>
        </authorList>
    </citation>
    <scope>NUCLEOTIDE SEQUENCE [LARGE SCALE GENOMIC DNA]</scope>
    <source>
        <strain evidence="6 7">H3</strain>
    </source>
</reference>
<proteinExistence type="inferred from homology"/>
<dbReference type="RefSeq" id="WP_089082380.1">
    <property type="nucleotide sequence ID" value="NZ_AP018823.1"/>
</dbReference>
<keyword evidence="4" id="KW-0472">Membrane</keyword>
<dbReference type="EMBL" id="AP018823">
    <property type="protein sequence ID" value="BBF87471.1"/>
    <property type="molecule type" value="Genomic_DNA"/>
</dbReference>
<dbReference type="PANTHER" id="PTHR33420:SF14">
    <property type="entry name" value="TYPE 1 FIMBRIN D-MANNOSE SPECIFIC ADHESIN"/>
    <property type="match status" value="1"/>
</dbReference>
<gene>
    <name evidence="6" type="ORF">DLM_3892</name>
</gene>
<comment type="subcellular location">
    <subcellularLocation>
        <location evidence="1">Fimbrium</location>
    </subcellularLocation>
</comment>
<accession>A0A3G9GNU9</accession>
<name>A0A3G9GNU9_9NEIS</name>
<evidence type="ECO:0000256" key="1">
    <source>
        <dbReference type="ARBA" id="ARBA00004561"/>
    </source>
</evidence>
<organism evidence="6 7">
    <name type="scientific">Aquitalea magnusonii</name>
    <dbReference type="NCBI Taxonomy" id="332411"/>
    <lineage>
        <taxon>Bacteria</taxon>
        <taxon>Pseudomonadati</taxon>
        <taxon>Pseudomonadota</taxon>
        <taxon>Betaproteobacteria</taxon>
        <taxon>Neisseriales</taxon>
        <taxon>Chromobacteriaceae</taxon>
        <taxon>Aquitalea</taxon>
    </lineage>
</organism>
<dbReference type="InterPro" id="IPR008966">
    <property type="entry name" value="Adhesion_dom_sf"/>
</dbReference>
<feature type="domain" description="Fimbrial-type adhesion" evidence="5">
    <location>
        <begin position="228"/>
        <end position="372"/>
    </location>
</feature>
<dbReference type="PANTHER" id="PTHR33420">
    <property type="entry name" value="FIMBRIAL SUBUNIT ELFA-RELATED"/>
    <property type="match status" value="1"/>
</dbReference>
<evidence type="ECO:0000256" key="2">
    <source>
        <dbReference type="ARBA" id="ARBA00006671"/>
    </source>
</evidence>
<dbReference type="InterPro" id="IPR000259">
    <property type="entry name" value="Adhesion_dom_fimbrial"/>
</dbReference>
<evidence type="ECO:0000256" key="3">
    <source>
        <dbReference type="ARBA" id="ARBA00023263"/>
    </source>
</evidence>
<dbReference type="GO" id="GO:0043709">
    <property type="term" value="P:cell adhesion involved in single-species biofilm formation"/>
    <property type="evidence" value="ECO:0007669"/>
    <property type="project" value="TreeGrafter"/>
</dbReference>
<reference evidence="7" key="3">
    <citation type="journal article" date="2017" name="Plant Physiol. Biochem.">
        <title>Differential oxidative and antioxidative response of duckweed Lemna minor toward plant growth promoting/inhibiting bacteria.</title>
        <authorList>
            <person name="Ishizawa H."/>
            <person name="Kuroda M."/>
            <person name="Morikawa M."/>
            <person name="Ike M."/>
        </authorList>
    </citation>
    <scope>NUCLEOTIDE SEQUENCE [LARGE SCALE GENOMIC DNA]</scope>
    <source>
        <strain evidence="7">H3</strain>
    </source>
</reference>
<dbReference type="GO" id="GO:0009289">
    <property type="term" value="C:pilus"/>
    <property type="evidence" value="ECO:0007669"/>
    <property type="project" value="UniProtKB-SubCell"/>
</dbReference>
<reference evidence="7" key="1">
    <citation type="journal article" date="2017" name="Biotechnol. Biofuels">
        <title>Evaluation of environmental bacterial communities as a factor affecting the growth of duckweed Lemna minor.</title>
        <authorList>
            <person name="Ishizawa H."/>
            <person name="Kuroda M."/>
            <person name="Morikawa M."/>
            <person name="Ike M."/>
        </authorList>
    </citation>
    <scope>NUCLEOTIDE SEQUENCE [LARGE SCALE GENOMIC DNA]</scope>
    <source>
        <strain evidence="7">H3</strain>
    </source>
</reference>
<dbReference type="InterPro" id="IPR050263">
    <property type="entry name" value="Bact_Fimbrial_Adh_Pro"/>
</dbReference>
<dbReference type="KEGG" id="amah:DLM_3892"/>
<keyword evidence="3" id="KW-0281">Fimbrium</keyword>
<dbReference type="AlphaFoldDB" id="A0A3G9GNU9"/>
<dbReference type="Pfam" id="PF00419">
    <property type="entry name" value="Fimbrial"/>
    <property type="match status" value="1"/>
</dbReference>
<dbReference type="Gene3D" id="2.60.40.1090">
    <property type="entry name" value="Fimbrial-type adhesion domain"/>
    <property type="match status" value="1"/>
</dbReference>
<dbReference type="SUPFAM" id="SSF49401">
    <property type="entry name" value="Bacterial adhesins"/>
    <property type="match status" value="1"/>
</dbReference>
<comment type="similarity">
    <text evidence="2">Belongs to the fimbrial protein family.</text>
</comment>
<feature type="transmembrane region" description="Helical" evidence="4">
    <location>
        <begin position="33"/>
        <end position="52"/>
    </location>
</feature>
<dbReference type="OrthoDB" id="8596177at2"/>
<evidence type="ECO:0000313" key="7">
    <source>
        <dbReference type="Proteomes" id="UP000198290"/>
    </source>
</evidence>
<sequence>MNITYLVKTCSISILIRPFKLAVVFHALVKKKIYSTHLIILLTFLYAAPAFASCSPSMNIKTSIPNIALNLNSIPVNGQIGSEFTSDTNIAVSCNASDAVRRFNLWTAPNTAVTSVNGINIYKTNNPGIGFAFGFEPTNFCTSVGTVWMTGSFSNLAKPVCDDSLYLNKDYNYMGRFHYILYKISPTITNGPTSLPRPNYGLFTEYTNATNGQGGYFMSSPSSPSFSVTASTCKLLSSSIRDIKLPTISITSLPSRGSRAGNTNFNIIVNCPSLTNLNITFTDNNNRNNTGTMLTPTLSSIAQGVRIQLQYNGNIIKFGPDSAEPGTTGQIVLNSNLAGTQTFPFTASYIRTGASLKPGSLTSAATFTLSYQ</sequence>
<evidence type="ECO:0000313" key="6">
    <source>
        <dbReference type="EMBL" id="BBF87471.1"/>
    </source>
</evidence>